<comment type="caution">
    <text evidence="1">The sequence shown here is derived from an EMBL/GenBank/DDBJ whole genome shotgun (WGS) entry which is preliminary data.</text>
</comment>
<evidence type="ECO:0000313" key="2">
    <source>
        <dbReference type="Proteomes" id="UP001234297"/>
    </source>
</evidence>
<accession>A0ACC2LQ60</accession>
<gene>
    <name evidence="1" type="ORF">MRB53_009560</name>
</gene>
<proteinExistence type="predicted"/>
<evidence type="ECO:0000313" key="1">
    <source>
        <dbReference type="EMBL" id="KAJ8635293.1"/>
    </source>
</evidence>
<sequence length="74" mass="8128">MRLSLALCLSVAEEWGQDADFVAGKGNAGLADLRMERVVWSFCGTWECSARKGHRWDPSVEFGPLKWGAMVGPS</sequence>
<reference evidence="1 2" key="1">
    <citation type="journal article" date="2022" name="Hortic Res">
        <title>A haplotype resolved chromosomal level avocado genome allows analysis of novel avocado genes.</title>
        <authorList>
            <person name="Nath O."/>
            <person name="Fletcher S.J."/>
            <person name="Hayward A."/>
            <person name="Shaw L.M."/>
            <person name="Masouleh A.K."/>
            <person name="Furtado A."/>
            <person name="Henry R.J."/>
            <person name="Mitter N."/>
        </authorList>
    </citation>
    <scope>NUCLEOTIDE SEQUENCE [LARGE SCALE GENOMIC DNA]</scope>
    <source>
        <strain evidence="2">cv. Hass</strain>
    </source>
</reference>
<protein>
    <submittedName>
        <fullName evidence="1">Uncharacterized protein</fullName>
    </submittedName>
</protein>
<dbReference type="EMBL" id="CM056811">
    <property type="protein sequence ID" value="KAJ8635293.1"/>
    <property type="molecule type" value="Genomic_DNA"/>
</dbReference>
<name>A0ACC2LQ60_PERAE</name>
<organism evidence="1 2">
    <name type="scientific">Persea americana</name>
    <name type="common">Avocado</name>
    <dbReference type="NCBI Taxonomy" id="3435"/>
    <lineage>
        <taxon>Eukaryota</taxon>
        <taxon>Viridiplantae</taxon>
        <taxon>Streptophyta</taxon>
        <taxon>Embryophyta</taxon>
        <taxon>Tracheophyta</taxon>
        <taxon>Spermatophyta</taxon>
        <taxon>Magnoliopsida</taxon>
        <taxon>Magnoliidae</taxon>
        <taxon>Laurales</taxon>
        <taxon>Lauraceae</taxon>
        <taxon>Persea</taxon>
    </lineage>
</organism>
<dbReference type="Proteomes" id="UP001234297">
    <property type="component" value="Chromosome 3"/>
</dbReference>
<keyword evidence="2" id="KW-1185">Reference proteome</keyword>